<evidence type="ECO:0000313" key="2">
    <source>
        <dbReference type="EMBL" id="HHS02671.1"/>
    </source>
</evidence>
<proteinExistence type="predicted"/>
<dbReference type="PANTHER" id="PTHR37822:SF1">
    <property type="entry name" value="PHOSPHORYLASE"/>
    <property type="match status" value="1"/>
</dbReference>
<dbReference type="GO" id="GO:0042601">
    <property type="term" value="C:endospore-forming forespore"/>
    <property type="evidence" value="ECO:0007669"/>
    <property type="project" value="TreeGrafter"/>
</dbReference>
<dbReference type="Pfam" id="PF01048">
    <property type="entry name" value="PNP_UDP_1"/>
    <property type="match status" value="1"/>
</dbReference>
<dbReference type="GO" id="GO:1904047">
    <property type="term" value="F:S-adenosyl-L-methionine binding"/>
    <property type="evidence" value="ECO:0007669"/>
    <property type="project" value="TreeGrafter"/>
</dbReference>
<comment type="caution">
    <text evidence="2">The sequence shown here is derived from an EMBL/GenBank/DDBJ whole genome shotgun (WGS) entry which is preliminary data.</text>
</comment>
<organism evidence="2">
    <name type="scientific">Caldicellulosiruptor owensensis</name>
    <dbReference type="NCBI Taxonomy" id="55205"/>
    <lineage>
        <taxon>Bacteria</taxon>
        <taxon>Bacillati</taxon>
        <taxon>Bacillota</taxon>
        <taxon>Bacillota incertae sedis</taxon>
        <taxon>Caldicellulosiruptorales</taxon>
        <taxon>Caldicellulosiruptoraceae</taxon>
        <taxon>Caldicellulosiruptor</taxon>
    </lineage>
</organism>
<dbReference type="EMBL" id="DRUZ01000107">
    <property type="protein sequence ID" value="HHS02671.1"/>
    <property type="molecule type" value="Genomic_DNA"/>
</dbReference>
<dbReference type="PANTHER" id="PTHR37822">
    <property type="entry name" value="SPORE PHOTOPRODUCT LYASE-RELATED"/>
    <property type="match status" value="1"/>
</dbReference>
<protein>
    <submittedName>
        <fullName evidence="2">Purine phosphorylase</fullName>
    </submittedName>
</protein>
<feature type="domain" description="Nucleoside phosphorylase" evidence="1">
    <location>
        <begin position="33"/>
        <end position="102"/>
    </location>
</feature>
<name>A0A7C5Z1M0_9FIRM</name>
<dbReference type="SUPFAM" id="SSF53167">
    <property type="entry name" value="Purine and uridine phosphorylases"/>
    <property type="match status" value="1"/>
</dbReference>
<dbReference type="GO" id="GO:0003913">
    <property type="term" value="F:DNA photolyase activity"/>
    <property type="evidence" value="ECO:0007669"/>
    <property type="project" value="TreeGrafter"/>
</dbReference>
<dbReference type="InterPro" id="IPR000845">
    <property type="entry name" value="Nucleoside_phosphorylase_d"/>
</dbReference>
<accession>A0A7C5Z1M0</accession>
<dbReference type="GO" id="GO:0009116">
    <property type="term" value="P:nucleoside metabolic process"/>
    <property type="evidence" value="ECO:0007669"/>
    <property type="project" value="InterPro"/>
</dbReference>
<dbReference type="Gene3D" id="3.40.50.1580">
    <property type="entry name" value="Nucleoside phosphorylase domain"/>
    <property type="match status" value="1"/>
</dbReference>
<dbReference type="InterPro" id="IPR035994">
    <property type="entry name" value="Nucleoside_phosphorylase_sf"/>
</dbReference>
<evidence type="ECO:0000259" key="1">
    <source>
        <dbReference type="Pfam" id="PF01048"/>
    </source>
</evidence>
<dbReference type="GO" id="GO:0051539">
    <property type="term" value="F:4 iron, 4 sulfur cluster binding"/>
    <property type="evidence" value="ECO:0007669"/>
    <property type="project" value="TreeGrafter"/>
</dbReference>
<gene>
    <name evidence="2" type="ORF">ENL71_09410</name>
</gene>
<sequence length="279" mass="31898">MIYFITAFYSEAKALIDSFGLKKLYEPSKFQIFSGDEILLIVSGEGILQAAIATTFALTKFGTSDKCIALNVGICGAKEKNFSKGDVLLCNKIINHHSKRTFYPDILITHQMKEVSLETFLFPVKKDTFTGEIEGDIVDMEGAGFFEAALSFLAPHNVHCIKIVYDFLEYEKIEPQEVTNLVIQSIPFIENFINALVDLNLEFCTNMIEEEKLREVIEKLKSSLRLTTSMTYQLEKLLKSYIIRHENLPEDILEFFNINVNSKKEGKQYFEKLKKLLIS</sequence>
<dbReference type="InterPro" id="IPR049539">
    <property type="entry name" value="SPL"/>
</dbReference>
<reference evidence="2" key="1">
    <citation type="journal article" date="2020" name="mSystems">
        <title>Genome- and Community-Level Interaction Insights into Carbon Utilization and Element Cycling Functions of Hydrothermarchaeota in Hydrothermal Sediment.</title>
        <authorList>
            <person name="Zhou Z."/>
            <person name="Liu Y."/>
            <person name="Xu W."/>
            <person name="Pan J."/>
            <person name="Luo Z.H."/>
            <person name="Li M."/>
        </authorList>
    </citation>
    <scope>NUCLEOTIDE SEQUENCE [LARGE SCALE GENOMIC DNA]</scope>
    <source>
        <strain evidence="2">SpSt-102</strain>
    </source>
</reference>
<dbReference type="AlphaFoldDB" id="A0A7C5Z1M0"/>